<protein>
    <submittedName>
        <fullName evidence="1">Uncharacterized protein</fullName>
    </submittedName>
</protein>
<proteinExistence type="predicted"/>
<accession>A0A224Y511</accession>
<dbReference type="EMBL" id="GFPF01001481">
    <property type="protein sequence ID" value="MAA12627.1"/>
    <property type="molecule type" value="Transcribed_RNA"/>
</dbReference>
<sequence length="96" mass="11272">MVETCFFQTHWFRILMASQHLHTSSCLVGELLITFYSYLRGHIPDAQELSTRVGCIPIIMSRLIRSAVCEAKLQQCRKRFSRQWPISGAFLPYFFR</sequence>
<reference evidence="1" key="1">
    <citation type="journal article" date="2017" name="Parasit. Vectors">
        <title>Sialotranscriptomics of Rhipicephalus zambeziensis reveals intricate expression profiles of secretory proteins and suggests tight temporal transcriptional regulation during blood-feeding.</title>
        <authorList>
            <person name="de Castro M.H."/>
            <person name="de Klerk D."/>
            <person name="Pienaar R."/>
            <person name="Rees D.J.G."/>
            <person name="Mans B.J."/>
        </authorList>
    </citation>
    <scope>NUCLEOTIDE SEQUENCE</scope>
    <source>
        <tissue evidence="1">Salivary glands</tissue>
    </source>
</reference>
<organism evidence="1">
    <name type="scientific">Rhipicephalus zambeziensis</name>
    <dbReference type="NCBI Taxonomy" id="60191"/>
    <lineage>
        <taxon>Eukaryota</taxon>
        <taxon>Metazoa</taxon>
        <taxon>Ecdysozoa</taxon>
        <taxon>Arthropoda</taxon>
        <taxon>Chelicerata</taxon>
        <taxon>Arachnida</taxon>
        <taxon>Acari</taxon>
        <taxon>Parasitiformes</taxon>
        <taxon>Ixodida</taxon>
        <taxon>Ixodoidea</taxon>
        <taxon>Ixodidae</taxon>
        <taxon>Rhipicephalinae</taxon>
        <taxon>Rhipicephalus</taxon>
        <taxon>Rhipicephalus</taxon>
    </lineage>
</organism>
<name>A0A224Y511_9ACAR</name>
<dbReference type="AlphaFoldDB" id="A0A224Y511"/>
<evidence type="ECO:0000313" key="1">
    <source>
        <dbReference type="EMBL" id="MAA12627.1"/>
    </source>
</evidence>